<name>A0A453DTU2_AEGTS</name>
<dbReference type="PANTHER" id="PTHR11703:SF0">
    <property type="entry name" value="DEOXYHYPUSINE SYNTHASE"/>
    <property type="match status" value="1"/>
</dbReference>
<evidence type="ECO:0000256" key="3">
    <source>
        <dbReference type="ARBA" id="ARBA00023027"/>
    </source>
</evidence>
<dbReference type="Proteomes" id="UP000015105">
    <property type="component" value="Chromosome 3D"/>
</dbReference>
<dbReference type="Gramene" id="AET3Gv20082900.11">
    <property type="protein sequence ID" value="AET3Gv20082900.11"/>
    <property type="gene ID" value="AET3Gv20082900"/>
</dbReference>
<comment type="similarity">
    <text evidence="2">Belongs to the deoxyhypusine synthase family.</text>
</comment>
<dbReference type="InterPro" id="IPR029035">
    <property type="entry name" value="DHS-like_NAD/FAD-binding_dom"/>
</dbReference>
<keyword evidence="3" id="KW-0520">NAD</keyword>
<reference evidence="7" key="1">
    <citation type="journal article" date="2014" name="Science">
        <title>Ancient hybridizations among the ancestral genomes of bread wheat.</title>
        <authorList>
            <consortium name="International Wheat Genome Sequencing Consortium,"/>
            <person name="Marcussen T."/>
            <person name="Sandve S.R."/>
            <person name="Heier L."/>
            <person name="Spannagl M."/>
            <person name="Pfeifer M."/>
            <person name="Jakobsen K.S."/>
            <person name="Wulff B.B."/>
            <person name="Steuernagel B."/>
            <person name="Mayer K.F."/>
            <person name="Olsen O.A."/>
        </authorList>
    </citation>
    <scope>NUCLEOTIDE SEQUENCE [LARGE SCALE GENOMIC DNA]</scope>
    <source>
        <strain evidence="7">cv. AL8/78</strain>
    </source>
</reference>
<accession>A0A453DTU2</accession>
<reference evidence="6" key="4">
    <citation type="submission" date="2019-03" db="UniProtKB">
        <authorList>
            <consortium name="EnsemblPlants"/>
        </authorList>
    </citation>
    <scope>IDENTIFICATION</scope>
</reference>
<evidence type="ECO:0000256" key="1">
    <source>
        <dbReference type="ARBA" id="ARBA00001911"/>
    </source>
</evidence>
<reference evidence="6" key="3">
    <citation type="journal article" date="2017" name="Nature">
        <title>Genome sequence of the progenitor of the wheat D genome Aegilops tauschii.</title>
        <authorList>
            <person name="Luo M.C."/>
            <person name="Gu Y.Q."/>
            <person name="Puiu D."/>
            <person name="Wang H."/>
            <person name="Twardziok S.O."/>
            <person name="Deal K.R."/>
            <person name="Huo N."/>
            <person name="Zhu T."/>
            <person name="Wang L."/>
            <person name="Wang Y."/>
            <person name="McGuire P.E."/>
            <person name="Liu S."/>
            <person name="Long H."/>
            <person name="Ramasamy R.K."/>
            <person name="Rodriguez J.C."/>
            <person name="Van S.L."/>
            <person name="Yuan L."/>
            <person name="Wang Z."/>
            <person name="Xia Z."/>
            <person name="Xiao L."/>
            <person name="Anderson O.D."/>
            <person name="Ouyang S."/>
            <person name="Liang Y."/>
            <person name="Zimin A.V."/>
            <person name="Pertea G."/>
            <person name="Qi P."/>
            <person name="Bennetzen J.L."/>
            <person name="Dai X."/>
            <person name="Dawson M.W."/>
            <person name="Muller H.G."/>
            <person name="Kugler K."/>
            <person name="Rivarola-Duarte L."/>
            <person name="Spannagl M."/>
            <person name="Mayer K.F.X."/>
            <person name="Lu F.H."/>
            <person name="Bevan M.W."/>
            <person name="Leroy P."/>
            <person name="Li P."/>
            <person name="You F.M."/>
            <person name="Sun Q."/>
            <person name="Liu Z."/>
            <person name="Lyons E."/>
            <person name="Wicker T."/>
            <person name="Salzberg S.L."/>
            <person name="Devos K.M."/>
            <person name="Dvorak J."/>
        </authorList>
    </citation>
    <scope>NUCLEOTIDE SEQUENCE [LARGE SCALE GENOMIC DNA]</scope>
    <source>
        <strain evidence="6">cv. AL8/78</strain>
    </source>
</reference>
<protein>
    <submittedName>
        <fullName evidence="6">Uncharacterized protein</fullName>
    </submittedName>
</protein>
<evidence type="ECO:0000256" key="5">
    <source>
        <dbReference type="SAM" id="Phobius"/>
    </source>
</evidence>
<dbReference type="AlphaFoldDB" id="A0A453DTU2"/>
<dbReference type="GO" id="GO:0005737">
    <property type="term" value="C:cytoplasm"/>
    <property type="evidence" value="ECO:0007669"/>
    <property type="project" value="TreeGrafter"/>
</dbReference>
<dbReference type="EnsemblPlants" id="AET3Gv20082900.11">
    <property type="protein sequence ID" value="AET3Gv20082900.11"/>
    <property type="gene ID" value="AET3Gv20082900"/>
</dbReference>
<feature type="region of interest" description="Disordered" evidence="4">
    <location>
        <begin position="1"/>
        <end position="66"/>
    </location>
</feature>
<keyword evidence="5" id="KW-1133">Transmembrane helix</keyword>
<dbReference type="PANTHER" id="PTHR11703">
    <property type="entry name" value="DEOXYHYPUSINE SYNTHASE"/>
    <property type="match status" value="1"/>
</dbReference>
<dbReference type="InterPro" id="IPR036982">
    <property type="entry name" value="Deoxyhypusine_synthase_sf"/>
</dbReference>
<keyword evidence="7" id="KW-1185">Reference proteome</keyword>
<keyword evidence="5" id="KW-0812">Transmembrane</keyword>
<feature type="compositionally biased region" description="Low complexity" evidence="4">
    <location>
        <begin position="44"/>
        <end position="53"/>
    </location>
</feature>
<evidence type="ECO:0000313" key="7">
    <source>
        <dbReference type="Proteomes" id="UP000015105"/>
    </source>
</evidence>
<evidence type="ECO:0000256" key="4">
    <source>
        <dbReference type="SAM" id="MobiDB-lite"/>
    </source>
</evidence>
<dbReference type="InterPro" id="IPR002773">
    <property type="entry name" value="Deoxyhypusine_synthase"/>
</dbReference>
<sequence length="219" mass="23378">AVKLYRPAGIRRRLSSPSTAPSSPQNTGRTPLQVRRPPTPSPTSRPDLSPPRRAGSPPPLTSFASPLPSAAMLLGAKVVPRDKKQQGGGEEEEMGCDGMRASEVVSKEMEGVRAIVLKPSESLDESRFTKIAGADFNDAGLGLDGLLGSLASTGFQASNLGDAIDVVNQMIGACRMRSQARTVMKLNLTRNTENLSGARYFLVSLQTLFLPVYGMLYGF</sequence>
<feature type="transmembrane region" description="Helical" evidence="5">
    <location>
        <begin position="200"/>
        <end position="218"/>
    </location>
</feature>
<evidence type="ECO:0000313" key="6">
    <source>
        <dbReference type="EnsemblPlants" id="AET3Gv20082900.11"/>
    </source>
</evidence>
<dbReference type="Gene3D" id="3.40.910.10">
    <property type="entry name" value="Deoxyhypusine synthase"/>
    <property type="match status" value="1"/>
</dbReference>
<feature type="region of interest" description="Disordered" evidence="4">
    <location>
        <begin position="79"/>
        <end position="98"/>
    </location>
</feature>
<dbReference type="SUPFAM" id="SSF52467">
    <property type="entry name" value="DHS-like NAD/FAD-binding domain"/>
    <property type="match status" value="1"/>
</dbReference>
<evidence type="ECO:0000256" key="2">
    <source>
        <dbReference type="ARBA" id="ARBA00009892"/>
    </source>
</evidence>
<organism evidence="6 7">
    <name type="scientific">Aegilops tauschii subsp. strangulata</name>
    <name type="common">Goatgrass</name>
    <dbReference type="NCBI Taxonomy" id="200361"/>
    <lineage>
        <taxon>Eukaryota</taxon>
        <taxon>Viridiplantae</taxon>
        <taxon>Streptophyta</taxon>
        <taxon>Embryophyta</taxon>
        <taxon>Tracheophyta</taxon>
        <taxon>Spermatophyta</taxon>
        <taxon>Magnoliopsida</taxon>
        <taxon>Liliopsida</taxon>
        <taxon>Poales</taxon>
        <taxon>Poaceae</taxon>
        <taxon>BOP clade</taxon>
        <taxon>Pooideae</taxon>
        <taxon>Triticodae</taxon>
        <taxon>Triticeae</taxon>
        <taxon>Triticinae</taxon>
        <taxon>Aegilops</taxon>
    </lineage>
</organism>
<keyword evidence="5" id="KW-0472">Membrane</keyword>
<reference evidence="6" key="5">
    <citation type="journal article" date="2021" name="G3 (Bethesda)">
        <title>Aegilops tauschii genome assembly Aet v5.0 features greater sequence contiguity and improved annotation.</title>
        <authorList>
            <person name="Wang L."/>
            <person name="Zhu T."/>
            <person name="Rodriguez J.C."/>
            <person name="Deal K.R."/>
            <person name="Dubcovsky J."/>
            <person name="McGuire P.E."/>
            <person name="Lux T."/>
            <person name="Spannagl M."/>
            <person name="Mayer K.F.X."/>
            <person name="Baldrich P."/>
            <person name="Meyers B.C."/>
            <person name="Huo N."/>
            <person name="Gu Y.Q."/>
            <person name="Zhou H."/>
            <person name="Devos K.M."/>
            <person name="Bennetzen J.L."/>
            <person name="Unver T."/>
            <person name="Budak H."/>
            <person name="Gulick P.J."/>
            <person name="Galiba G."/>
            <person name="Kalapos B."/>
            <person name="Nelson D.R."/>
            <person name="Li P."/>
            <person name="You F.M."/>
            <person name="Luo M.C."/>
            <person name="Dvorak J."/>
        </authorList>
    </citation>
    <scope>NUCLEOTIDE SEQUENCE [LARGE SCALE GENOMIC DNA]</scope>
    <source>
        <strain evidence="6">cv. AL8/78</strain>
    </source>
</reference>
<feature type="compositionally biased region" description="Polar residues" evidence="4">
    <location>
        <begin position="15"/>
        <end position="30"/>
    </location>
</feature>
<comment type="cofactor">
    <cofactor evidence="1">
        <name>NAD(+)</name>
        <dbReference type="ChEBI" id="CHEBI:57540"/>
    </cofactor>
</comment>
<dbReference type="GO" id="GO:0034038">
    <property type="term" value="F:deoxyhypusine synthase activity"/>
    <property type="evidence" value="ECO:0007669"/>
    <property type="project" value="TreeGrafter"/>
</dbReference>
<reference evidence="7" key="2">
    <citation type="journal article" date="2017" name="Nat. Plants">
        <title>The Aegilops tauschii genome reveals multiple impacts of transposons.</title>
        <authorList>
            <person name="Zhao G."/>
            <person name="Zou C."/>
            <person name="Li K."/>
            <person name="Wang K."/>
            <person name="Li T."/>
            <person name="Gao L."/>
            <person name="Zhang X."/>
            <person name="Wang H."/>
            <person name="Yang Z."/>
            <person name="Liu X."/>
            <person name="Jiang W."/>
            <person name="Mao L."/>
            <person name="Kong X."/>
            <person name="Jiao Y."/>
            <person name="Jia J."/>
        </authorList>
    </citation>
    <scope>NUCLEOTIDE SEQUENCE [LARGE SCALE GENOMIC DNA]</scope>
    <source>
        <strain evidence="7">cv. AL8/78</strain>
    </source>
</reference>
<proteinExistence type="inferred from homology"/>